<proteinExistence type="predicted"/>
<keyword evidence="4" id="KW-1185">Reference proteome</keyword>
<accession>A0ABT0BFV1</accession>
<keyword evidence="1" id="KW-0472">Membrane</keyword>
<feature type="signal peptide" evidence="2">
    <location>
        <begin position="1"/>
        <end position="23"/>
    </location>
</feature>
<comment type="caution">
    <text evidence="3">The sequence shown here is derived from an EMBL/GenBank/DDBJ whole genome shotgun (WGS) entry which is preliminary data.</text>
</comment>
<dbReference type="EMBL" id="JALHLF010000067">
    <property type="protein sequence ID" value="MCJ2183937.1"/>
    <property type="molecule type" value="Genomic_DNA"/>
</dbReference>
<evidence type="ECO:0000313" key="4">
    <source>
        <dbReference type="Proteomes" id="UP001162881"/>
    </source>
</evidence>
<gene>
    <name evidence="3" type="ORF">MTR62_14715</name>
</gene>
<feature type="transmembrane region" description="Helical" evidence="1">
    <location>
        <begin position="240"/>
        <end position="263"/>
    </location>
</feature>
<dbReference type="InterPro" id="IPR032809">
    <property type="entry name" value="Put_HupE_UreJ"/>
</dbReference>
<evidence type="ECO:0000256" key="2">
    <source>
        <dbReference type="SAM" id="SignalP"/>
    </source>
</evidence>
<protein>
    <submittedName>
        <fullName evidence="3">HupE/UreJ family protein</fullName>
    </submittedName>
</protein>
<dbReference type="Proteomes" id="UP001162881">
    <property type="component" value="Unassembled WGS sequence"/>
</dbReference>
<dbReference type="RefSeq" id="WP_244022264.1">
    <property type="nucleotide sequence ID" value="NZ_JALHLF010000067.1"/>
</dbReference>
<sequence length="383" mass="41361">MLHALVFIGALFALLGSDGVAEAHPMPDSMVSVRVHEARWRLHLEVPFDRLAMALIATGRMPDPGPGFDQYPVPSHAMIAGYLGDTVHLTAPDGRPWRLVVKSMTPPPFGQRNWTIDVDAVPPVGASRRSARLDYDLVIRDVIPDVAIVAIDQDWQGGVLPGHPRLLGSLSQDHRSLTVSPEAGDGLGALGQMVAMGAWHILEGADHIAFLLTLLLSVTLVAQGRRWAPQWRNRTVISNTLWRVSAFTAGHTVSLLATSLGWLPAAGQGIEVLIAVSVAVSAAHALVPLYPRREAWIAVFFGLVHGMAFATAIRELDLTTTQTVLATLGFNVGIELVQLGIVALVLPLLFLLRGRRFEPLVRRTVGVAALLAAIWWAADRMTG</sequence>
<keyword evidence="1" id="KW-0812">Transmembrane</keyword>
<feature type="transmembrane region" description="Helical" evidence="1">
    <location>
        <begin position="208"/>
        <end position="228"/>
    </location>
</feature>
<keyword evidence="1" id="KW-1133">Transmembrane helix</keyword>
<feature type="transmembrane region" description="Helical" evidence="1">
    <location>
        <begin position="360"/>
        <end position="378"/>
    </location>
</feature>
<keyword evidence="2" id="KW-0732">Signal</keyword>
<evidence type="ECO:0000256" key="1">
    <source>
        <dbReference type="SAM" id="Phobius"/>
    </source>
</evidence>
<feature type="transmembrane region" description="Helical" evidence="1">
    <location>
        <begin position="269"/>
        <end position="289"/>
    </location>
</feature>
<reference evidence="3" key="1">
    <citation type="submission" date="2022-03" db="EMBL/GenBank/DDBJ databases">
        <title>Identification of a novel bacterium isolated from mangrove sediments.</title>
        <authorList>
            <person name="Pan X."/>
        </authorList>
    </citation>
    <scope>NUCLEOTIDE SEQUENCE</scope>
    <source>
        <strain evidence="3">B1949</strain>
    </source>
</reference>
<organism evidence="3 4">
    <name type="scientific">Novosphingobium organovorum</name>
    <dbReference type="NCBI Taxonomy" id="2930092"/>
    <lineage>
        <taxon>Bacteria</taxon>
        <taxon>Pseudomonadati</taxon>
        <taxon>Pseudomonadota</taxon>
        <taxon>Alphaproteobacteria</taxon>
        <taxon>Sphingomonadales</taxon>
        <taxon>Sphingomonadaceae</taxon>
        <taxon>Novosphingobium</taxon>
    </lineage>
</organism>
<name>A0ABT0BFV1_9SPHN</name>
<evidence type="ECO:0000313" key="3">
    <source>
        <dbReference type="EMBL" id="MCJ2183937.1"/>
    </source>
</evidence>
<feature type="transmembrane region" description="Helical" evidence="1">
    <location>
        <begin position="333"/>
        <end position="353"/>
    </location>
</feature>
<dbReference type="Pfam" id="PF13795">
    <property type="entry name" value="HupE_UreJ_2"/>
    <property type="match status" value="1"/>
</dbReference>
<feature type="chain" id="PRO_5046466782" evidence="2">
    <location>
        <begin position="24"/>
        <end position="383"/>
    </location>
</feature>
<feature type="transmembrane region" description="Helical" evidence="1">
    <location>
        <begin position="296"/>
        <end position="313"/>
    </location>
</feature>